<sequence>MTQQYTVTQDALKRFSKTAEDRARRLREIRQALGKHSPGANAFGKLPESDETGQDYEERSEATLKNLGFAAEQQDQIAELITKTANSYQEAEDRTAEQLNSIAAEARWAQ</sequence>
<dbReference type="Proteomes" id="UP001596263">
    <property type="component" value="Unassembled WGS sequence"/>
</dbReference>
<protein>
    <submittedName>
        <fullName evidence="2">Uncharacterized protein</fullName>
    </submittedName>
</protein>
<organism evidence="2 3">
    <name type="scientific">Streptomyces coerulescens</name>
    <dbReference type="NCBI Taxonomy" id="29304"/>
    <lineage>
        <taxon>Bacteria</taxon>
        <taxon>Bacillati</taxon>
        <taxon>Actinomycetota</taxon>
        <taxon>Actinomycetes</taxon>
        <taxon>Kitasatosporales</taxon>
        <taxon>Streptomycetaceae</taxon>
        <taxon>Streptomyces</taxon>
    </lineage>
</organism>
<dbReference type="EMBL" id="JBHSKM010000012">
    <property type="protein sequence ID" value="MFC5216071.1"/>
    <property type="molecule type" value="Genomic_DNA"/>
</dbReference>
<evidence type="ECO:0000313" key="3">
    <source>
        <dbReference type="Proteomes" id="UP001596263"/>
    </source>
</evidence>
<evidence type="ECO:0000313" key="2">
    <source>
        <dbReference type="EMBL" id="MFC5216071.1"/>
    </source>
</evidence>
<dbReference type="RefSeq" id="WP_380854574.1">
    <property type="nucleotide sequence ID" value="NZ_JBHSKM010000012.1"/>
</dbReference>
<evidence type="ECO:0000256" key="1">
    <source>
        <dbReference type="SAM" id="MobiDB-lite"/>
    </source>
</evidence>
<proteinExistence type="predicted"/>
<feature type="region of interest" description="Disordered" evidence="1">
    <location>
        <begin position="33"/>
        <end position="55"/>
    </location>
</feature>
<accession>A0ABW0CLE1</accession>
<name>A0ABW0CLE1_STRCD</name>
<keyword evidence="3" id="KW-1185">Reference proteome</keyword>
<comment type="caution">
    <text evidence="2">The sequence shown here is derived from an EMBL/GenBank/DDBJ whole genome shotgun (WGS) entry which is preliminary data.</text>
</comment>
<gene>
    <name evidence="2" type="ORF">ACFPQ9_19715</name>
</gene>
<reference evidence="3" key="1">
    <citation type="journal article" date="2019" name="Int. J. Syst. Evol. Microbiol.">
        <title>The Global Catalogue of Microorganisms (GCM) 10K type strain sequencing project: providing services to taxonomists for standard genome sequencing and annotation.</title>
        <authorList>
            <consortium name="The Broad Institute Genomics Platform"/>
            <consortium name="The Broad Institute Genome Sequencing Center for Infectious Disease"/>
            <person name="Wu L."/>
            <person name="Ma J."/>
        </authorList>
    </citation>
    <scope>NUCLEOTIDE SEQUENCE [LARGE SCALE GENOMIC DNA]</scope>
    <source>
        <strain evidence="3">KCTC 42586</strain>
    </source>
</reference>